<evidence type="ECO:0000313" key="2">
    <source>
        <dbReference type="WBParaSite" id="L893_g5069.t1"/>
    </source>
</evidence>
<dbReference type="WBParaSite" id="L893_g5069.t1">
    <property type="protein sequence ID" value="L893_g5069.t1"/>
    <property type="gene ID" value="L893_g5069"/>
</dbReference>
<reference evidence="2" key="1">
    <citation type="submission" date="2016-11" db="UniProtKB">
        <authorList>
            <consortium name="WormBaseParasite"/>
        </authorList>
    </citation>
    <scope>IDENTIFICATION</scope>
</reference>
<dbReference type="Proteomes" id="UP000095287">
    <property type="component" value="Unplaced"/>
</dbReference>
<name>A0A1I8AEC6_9BILA</name>
<accession>A0A1I8AEC6</accession>
<keyword evidence="1" id="KW-1185">Reference proteome</keyword>
<evidence type="ECO:0000313" key="1">
    <source>
        <dbReference type="Proteomes" id="UP000095287"/>
    </source>
</evidence>
<dbReference type="AlphaFoldDB" id="A0A1I8AEC6"/>
<protein>
    <submittedName>
        <fullName evidence="2">THOC2_N domain-containing protein</fullName>
    </submittedName>
</protein>
<proteinExistence type="predicted"/>
<sequence length="59" mass="7042">MTLQLFQLVEEQRAYFNTGETKKLEVRKELLNLLKRCGLENTEELCQAVYKDLRRLPEV</sequence>
<organism evidence="1 2">
    <name type="scientific">Steinernema glaseri</name>
    <dbReference type="NCBI Taxonomy" id="37863"/>
    <lineage>
        <taxon>Eukaryota</taxon>
        <taxon>Metazoa</taxon>
        <taxon>Ecdysozoa</taxon>
        <taxon>Nematoda</taxon>
        <taxon>Chromadorea</taxon>
        <taxon>Rhabditida</taxon>
        <taxon>Tylenchina</taxon>
        <taxon>Panagrolaimomorpha</taxon>
        <taxon>Strongyloidoidea</taxon>
        <taxon>Steinernematidae</taxon>
        <taxon>Steinernema</taxon>
    </lineage>
</organism>